<proteinExistence type="predicted"/>
<organism evidence="2 3">
    <name type="scientific">Haematococcus lacustris</name>
    <name type="common">Green alga</name>
    <name type="synonym">Haematococcus pluvialis</name>
    <dbReference type="NCBI Taxonomy" id="44745"/>
    <lineage>
        <taxon>Eukaryota</taxon>
        <taxon>Viridiplantae</taxon>
        <taxon>Chlorophyta</taxon>
        <taxon>core chlorophytes</taxon>
        <taxon>Chlorophyceae</taxon>
        <taxon>CS clade</taxon>
        <taxon>Chlamydomonadales</taxon>
        <taxon>Haematococcaceae</taxon>
        <taxon>Haematococcus</taxon>
    </lineage>
</organism>
<dbReference type="AlphaFoldDB" id="A0A699YFC9"/>
<name>A0A699YFC9_HAELA</name>
<evidence type="ECO:0000313" key="3">
    <source>
        <dbReference type="Proteomes" id="UP000485058"/>
    </source>
</evidence>
<comment type="caution">
    <text evidence="2">The sequence shown here is derived from an EMBL/GenBank/DDBJ whole genome shotgun (WGS) entry which is preliminary data.</text>
</comment>
<gene>
    <name evidence="2" type="ORF">HaLaN_03771</name>
</gene>
<feature type="compositionally biased region" description="Polar residues" evidence="1">
    <location>
        <begin position="1"/>
        <end position="13"/>
    </location>
</feature>
<sequence length="90" mass="9785">MSTAPAGSAQQATRPADWKPPAGQVHHRPVRPAWSQQRDQPGPALPCRPSAASAPRLSRQLSPQRARARVPRQSQHHSRAGGWTGTAMQR</sequence>
<feature type="compositionally biased region" description="Basic residues" evidence="1">
    <location>
        <begin position="66"/>
        <end position="79"/>
    </location>
</feature>
<reference evidence="2 3" key="1">
    <citation type="submission" date="2020-02" db="EMBL/GenBank/DDBJ databases">
        <title>Draft genome sequence of Haematococcus lacustris strain NIES-144.</title>
        <authorList>
            <person name="Morimoto D."/>
            <person name="Nakagawa S."/>
            <person name="Yoshida T."/>
            <person name="Sawayama S."/>
        </authorList>
    </citation>
    <scope>NUCLEOTIDE SEQUENCE [LARGE SCALE GENOMIC DNA]</scope>
    <source>
        <strain evidence="2 3">NIES-144</strain>
    </source>
</reference>
<protein>
    <submittedName>
        <fullName evidence="2">Uncharacterized protein</fullName>
    </submittedName>
</protein>
<evidence type="ECO:0000256" key="1">
    <source>
        <dbReference type="SAM" id="MobiDB-lite"/>
    </source>
</evidence>
<dbReference type="Proteomes" id="UP000485058">
    <property type="component" value="Unassembled WGS sequence"/>
</dbReference>
<evidence type="ECO:0000313" key="2">
    <source>
        <dbReference type="EMBL" id="GFH08753.1"/>
    </source>
</evidence>
<accession>A0A699YFC9</accession>
<keyword evidence="3" id="KW-1185">Reference proteome</keyword>
<feature type="region of interest" description="Disordered" evidence="1">
    <location>
        <begin position="1"/>
        <end position="90"/>
    </location>
</feature>
<dbReference type="EMBL" id="BLLF01000182">
    <property type="protein sequence ID" value="GFH08753.1"/>
    <property type="molecule type" value="Genomic_DNA"/>
</dbReference>